<dbReference type="Proteomes" id="UP000054359">
    <property type="component" value="Unassembled WGS sequence"/>
</dbReference>
<evidence type="ECO:0000313" key="2">
    <source>
        <dbReference type="Proteomes" id="UP000054359"/>
    </source>
</evidence>
<protein>
    <submittedName>
        <fullName evidence="1">Uncharacterized protein</fullName>
    </submittedName>
</protein>
<dbReference type="EMBL" id="KK116849">
    <property type="protein sequence ID" value="KFM68930.1"/>
    <property type="molecule type" value="Genomic_DNA"/>
</dbReference>
<evidence type="ECO:0000313" key="1">
    <source>
        <dbReference type="EMBL" id="KFM68930.1"/>
    </source>
</evidence>
<gene>
    <name evidence="1" type="ORF">X975_11783</name>
</gene>
<dbReference type="AlphaFoldDB" id="A0A087TUZ1"/>
<sequence>MGKRFKTVFEKISNYRNGKSKIIFELKTIDHDWLKCHLHAFQLWEHIVNSYVQFLLYFKIKEANKVLTSVKKAKKNFKKLIILHVVHLYVL</sequence>
<organism evidence="1 2">
    <name type="scientific">Stegodyphus mimosarum</name>
    <name type="common">African social velvet spider</name>
    <dbReference type="NCBI Taxonomy" id="407821"/>
    <lineage>
        <taxon>Eukaryota</taxon>
        <taxon>Metazoa</taxon>
        <taxon>Ecdysozoa</taxon>
        <taxon>Arthropoda</taxon>
        <taxon>Chelicerata</taxon>
        <taxon>Arachnida</taxon>
        <taxon>Araneae</taxon>
        <taxon>Araneomorphae</taxon>
        <taxon>Entelegynae</taxon>
        <taxon>Eresoidea</taxon>
        <taxon>Eresidae</taxon>
        <taxon>Stegodyphus</taxon>
    </lineage>
</organism>
<reference evidence="1 2" key="1">
    <citation type="submission" date="2013-11" db="EMBL/GenBank/DDBJ databases">
        <title>Genome sequencing of Stegodyphus mimosarum.</title>
        <authorList>
            <person name="Bechsgaard J."/>
        </authorList>
    </citation>
    <scope>NUCLEOTIDE SEQUENCE [LARGE SCALE GENOMIC DNA]</scope>
</reference>
<proteinExistence type="predicted"/>
<feature type="non-terminal residue" evidence="1">
    <location>
        <position position="91"/>
    </location>
</feature>
<keyword evidence="2" id="KW-1185">Reference proteome</keyword>
<accession>A0A087TUZ1</accession>
<name>A0A087TUZ1_STEMI</name>